<proteinExistence type="inferred from homology"/>
<evidence type="ECO:0000256" key="1">
    <source>
        <dbReference type="ARBA" id="ARBA00004911"/>
    </source>
</evidence>
<reference evidence="6 7" key="1">
    <citation type="journal article" date="2024" name="BMC Genomics">
        <title>De novo assembly and annotation of Popillia japonica's genome with initial clues to its potential as an invasive pest.</title>
        <authorList>
            <person name="Cucini C."/>
            <person name="Boschi S."/>
            <person name="Funari R."/>
            <person name="Cardaioli E."/>
            <person name="Iannotti N."/>
            <person name="Marturano G."/>
            <person name="Paoli F."/>
            <person name="Bruttini M."/>
            <person name="Carapelli A."/>
            <person name="Frati F."/>
            <person name="Nardi F."/>
        </authorList>
    </citation>
    <scope>NUCLEOTIDE SEQUENCE [LARGE SCALE GENOMIC DNA]</scope>
    <source>
        <strain evidence="6">DMR45628</strain>
    </source>
</reference>
<gene>
    <name evidence="6" type="ORF">QE152_g26896</name>
</gene>
<keyword evidence="4" id="KW-0620">Polyamine biosynthesis</keyword>
<dbReference type="PANTHER" id="PTHR11570:SF0">
    <property type="entry name" value="S-ADENOSYLMETHIONINE DECARBOXYLASE PROENZYME"/>
    <property type="match status" value="1"/>
</dbReference>
<keyword evidence="3" id="KW-0745">Spermidine biosynthesis</keyword>
<evidence type="ECO:0000256" key="5">
    <source>
        <dbReference type="ARBA" id="ARBA00048112"/>
    </source>
</evidence>
<dbReference type="Pfam" id="PF01536">
    <property type="entry name" value="SAM_decarbox"/>
    <property type="match status" value="1"/>
</dbReference>
<organism evidence="6 7">
    <name type="scientific">Popillia japonica</name>
    <name type="common">Japanese beetle</name>
    <dbReference type="NCBI Taxonomy" id="7064"/>
    <lineage>
        <taxon>Eukaryota</taxon>
        <taxon>Metazoa</taxon>
        <taxon>Ecdysozoa</taxon>
        <taxon>Arthropoda</taxon>
        <taxon>Hexapoda</taxon>
        <taxon>Insecta</taxon>
        <taxon>Pterygota</taxon>
        <taxon>Neoptera</taxon>
        <taxon>Endopterygota</taxon>
        <taxon>Coleoptera</taxon>
        <taxon>Polyphaga</taxon>
        <taxon>Scarabaeiformia</taxon>
        <taxon>Scarabaeidae</taxon>
        <taxon>Rutelinae</taxon>
        <taxon>Popillia</taxon>
    </lineage>
</organism>
<comment type="caution">
    <text evidence="6">The sequence shown here is derived from an EMBL/GenBank/DDBJ whole genome shotgun (WGS) entry which is preliminary data.</text>
</comment>
<dbReference type="SUPFAM" id="SSF56276">
    <property type="entry name" value="S-adenosylmethionine decarboxylase"/>
    <property type="match status" value="1"/>
</dbReference>
<evidence type="ECO:0000256" key="4">
    <source>
        <dbReference type="ARBA" id="ARBA00023115"/>
    </source>
</evidence>
<dbReference type="GO" id="GO:0006597">
    <property type="term" value="P:spermine biosynthetic process"/>
    <property type="evidence" value="ECO:0007669"/>
    <property type="project" value="TreeGrafter"/>
</dbReference>
<keyword evidence="7" id="KW-1185">Reference proteome</keyword>
<dbReference type="GO" id="GO:0005829">
    <property type="term" value="C:cytosol"/>
    <property type="evidence" value="ECO:0007669"/>
    <property type="project" value="TreeGrafter"/>
</dbReference>
<dbReference type="InterPro" id="IPR016067">
    <property type="entry name" value="S-AdoMet_deCO2ase_core"/>
</dbReference>
<dbReference type="InterPro" id="IPR048283">
    <property type="entry name" value="AdoMetDC-like"/>
</dbReference>
<evidence type="ECO:0000313" key="6">
    <source>
        <dbReference type="EMBL" id="KAK9708957.1"/>
    </source>
</evidence>
<evidence type="ECO:0000313" key="7">
    <source>
        <dbReference type="Proteomes" id="UP001458880"/>
    </source>
</evidence>
<comment type="similarity">
    <text evidence="2">Belongs to the eukaryotic AdoMetDC family.</text>
</comment>
<name>A0AAW1JXZ2_POPJA</name>
<dbReference type="Proteomes" id="UP001458880">
    <property type="component" value="Unassembled WGS sequence"/>
</dbReference>
<comment type="pathway">
    <text evidence="1">Amine and polyamine biosynthesis; S-adenosylmethioninamine biosynthesis; S-adenosylmethioninamine from S-adenosyl-L-methionine: step 1/1.</text>
</comment>
<dbReference type="AlphaFoldDB" id="A0AAW1JXZ2"/>
<dbReference type="Gene3D" id="3.30.360.50">
    <property type="entry name" value="S-adenosylmethionine decarboxylase"/>
    <property type="match status" value="1"/>
</dbReference>
<dbReference type="GO" id="GO:0008295">
    <property type="term" value="P:spermidine biosynthetic process"/>
    <property type="evidence" value="ECO:0007669"/>
    <property type="project" value="UniProtKB-KW"/>
</dbReference>
<dbReference type="GO" id="GO:0004014">
    <property type="term" value="F:adenosylmethionine decarboxylase activity"/>
    <property type="evidence" value="ECO:0007669"/>
    <property type="project" value="UniProtKB-EC"/>
</dbReference>
<evidence type="ECO:0000256" key="3">
    <source>
        <dbReference type="ARBA" id="ARBA00023066"/>
    </source>
</evidence>
<dbReference type="PANTHER" id="PTHR11570">
    <property type="entry name" value="S-ADENOSYLMETHIONINE DECARBOXYLASE"/>
    <property type="match status" value="1"/>
</dbReference>
<protein>
    <submittedName>
        <fullName evidence="6">Adenosylmethionine decarboxylase</fullName>
    </submittedName>
</protein>
<comment type="catalytic activity">
    <reaction evidence="5">
        <text>S-adenosyl-L-methionine + H(+) = S-adenosyl 3-(methylsulfanyl)propylamine + CO2</text>
        <dbReference type="Rhea" id="RHEA:15981"/>
        <dbReference type="ChEBI" id="CHEBI:15378"/>
        <dbReference type="ChEBI" id="CHEBI:16526"/>
        <dbReference type="ChEBI" id="CHEBI:57443"/>
        <dbReference type="ChEBI" id="CHEBI:59789"/>
        <dbReference type="EC" id="4.1.1.50"/>
    </reaction>
</comment>
<evidence type="ECO:0000256" key="2">
    <source>
        <dbReference type="ARBA" id="ARBA00008466"/>
    </source>
</evidence>
<sequence>MAATDDSMSDSVQFFEGVEKLLEIWFTSSDNNSKCADLRKIPRNKLDTLLKIVRCEIISFCRNEQIDAYVLRTLADGPECKGLKLQGLEISVTN</sequence>
<accession>A0AAW1JXZ2</accession>
<dbReference type="EMBL" id="JASPKY010000319">
    <property type="protein sequence ID" value="KAK9708957.1"/>
    <property type="molecule type" value="Genomic_DNA"/>
</dbReference>